<organism evidence="1">
    <name type="scientific">Homo sapiens</name>
    <name type="common">Human</name>
    <dbReference type="NCBI Taxonomy" id="9606"/>
    <lineage>
        <taxon>Eukaryota</taxon>
        <taxon>Metazoa</taxon>
        <taxon>Chordata</taxon>
        <taxon>Craniata</taxon>
        <taxon>Vertebrata</taxon>
        <taxon>Euteleostomi</taxon>
        <taxon>Mammalia</taxon>
        <taxon>Eutheria</taxon>
        <taxon>Euarchontoglires</taxon>
        <taxon>Primates</taxon>
        <taxon>Haplorrhini</taxon>
        <taxon>Catarrhini</taxon>
        <taxon>Hominidae</taxon>
        <taxon>Homo</taxon>
    </lineage>
</organism>
<reference evidence="1" key="1">
    <citation type="submission" date="2003-07" db="EMBL/GenBank/DDBJ databases">
        <title>NEDO human cDNA sequencing project.</title>
        <authorList>
            <person name="Ota T."/>
            <person name="Nakagawa S."/>
            <person name="Senoh A."/>
            <person name="Mizuguchi H."/>
            <person name="Inagaki H."/>
            <person name="Sugiyama T."/>
            <person name="Irie R."/>
            <person name="Otsuki T."/>
            <person name="Sato H."/>
            <person name="Wakamatsu A."/>
            <person name="Ishii S."/>
            <person name="Yamamoto J."/>
            <person name="Isono Y."/>
            <person name="Kawai-Hio Y."/>
            <person name="Saito K."/>
            <person name="Nishikawa T."/>
            <person name="Kimura K."/>
            <person name="Yamashita H."/>
            <person name="Matsuo K."/>
            <person name="Nakamura Y."/>
            <person name="Sekine M."/>
            <person name="Kikuchi H."/>
            <person name="Kanda K."/>
            <person name="Wagatsuma M."/>
            <person name="Murakawa K."/>
            <person name="Kanehori K."/>
            <person name="Takahashi-Fujii A."/>
            <person name="Oshima A."/>
            <person name="Sugiyama A."/>
            <person name="Kawakami B."/>
            <person name="Suzuki Y."/>
            <person name="Sugano S."/>
            <person name="Nagahari K."/>
            <person name="Masuho Y."/>
            <person name="Nagai K."/>
            <person name="Isogai T."/>
        </authorList>
    </citation>
    <scope>NUCLEOTIDE SEQUENCE</scope>
    <source>
        <tissue evidence="1">Thalamus</tissue>
    </source>
</reference>
<evidence type="ECO:0000313" key="1">
    <source>
        <dbReference type="EMBL" id="BAC86986.1"/>
    </source>
</evidence>
<dbReference type="EMBL" id="AK127451">
    <property type="protein sequence ID" value="BAC86986.1"/>
    <property type="molecule type" value="mRNA"/>
</dbReference>
<accession>Q6ZSG7</accession>
<dbReference type="AlphaFoldDB" id="Q6ZSG7"/>
<dbReference type="PANTHER" id="PTHR46254:SF6">
    <property type="entry name" value="HIGH MOBILITY GROUP AT-HOOK 2"/>
    <property type="match status" value="1"/>
</dbReference>
<dbReference type="PANTHER" id="PTHR46254">
    <property type="entry name" value="PROTEIN GVQW1-RELATED"/>
    <property type="match status" value="1"/>
</dbReference>
<protein>
    <submittedName>
        <fullName evidence="1">cDNA FLJ45543 fis, clone BRTHA2033469</fullName>
    </submittedName>
</protein>
<dbReference type="PeptideAtlas" id="Q6ZSG7"/>
<name>Q6ZSG7_HUMAN</name>
<sequence length="124" mass="14502">MWEFIYLFIETESHSVTQAGVQWCNLSSLQPPPPWFKQFSCLSFPSSWNYRHLPPCPANFLYFLYFFFFLRWSLSVLPKLEYSGVISAHCNFCLPGSSNSSCLSLPSRWNYRCPLPCLANFCIF</sequence>
<proteinExistence type="evidence at transcript level"/>